<dbReference type="EMBL" id="CP000436">
    <property type="protein sequence ID" value="ABI24721.1"/>
    <property type="molecule type" value="Genomic_DNA"/>
</dbReference>
<name>Q0I2B0_HISS1</name>
<reference evidence="1" key="1">
    <citation type="submission" date="2006-08" db="EMBL/GenBank/DDBJ databases">
        <title>Complete genome sequence of Haemophilus somnus 129PT.</title>
        <authorList>
            <person name="Copeland A."/>
            <person name="Lucas S."/>
            <person name="Lapidus A."/>
            <person name="Barry K."/>
            <person name="Glavina del Rio T."/>
            <person name="Hammon N."/>
            <person name="Dalin E."/>
            <person name="Tice H."/>
            <person name="Pitluck S."/>
            <person name="Brettin T.S."/>
            <person name="Bruce D."/>
            <person name="Challacombe J.F."/>
            <person name="Chertkov O."/>
            <person name="Detter J.C."/>
            <person name="Gilna P."/>
            <person name="Han S."/>
            <person name="Misra M."/>
            <person name="Tapia R."/>
            <person name="Thayer N.N."/>
            <person name="Xie G."/>
            <person name="Inzana T.J."/>
            <person name="Duncan A.J."/>
            <person name="Siddaramppa S."/>
            <person name="Richardson P."/>
        </authorList>
    </citation>
    <scope>NUCLEOTIDE SEQUENCE</scope>
    <source>
        <strain evidence="1">129PT</strain>
    </source>
</reference>
<dbReference type="eggNOG" id="ENOG5031KDF">
    <property type="taxonomic scope" value="Bacteria"/>
</dbReference>
<dbReference type="KEGG" id="hso:HS_0444"/>
<evidence type="ECO:0000313" key="1">
    <source>
        <dbReference type="EMBL" id="ABI24721.1"/>
    </source>
</evidence>
<sequence>MKSPVLSTKKLDSFINAADGGTPSEKPKKKAVRNGFNFTERQREVFYKIKEVANKSSVEVLLFIALEYSKENPFSYEDYLDFMDLLTEKHKKIYKTMYTKGQYFEEYDQITAKIKSEFMNIPLKGVVLMYLLHYAKHKLNMDISEFM</sequence>
<proteinExistence type="predicted"/>
<dbReference type="HOGENOM" id="CLU_1765465_0_0_6"/>
<gene>
    <name evidence="1" type="ordered locus">HS_0444</name>
</gene>
<protein>
    <submittedName>
        <fullName evidence="1">Hemophilus-specific protein, uncharacterized</fullName>
    </submittedName>
</protein>
<organism evidence="1">
    <name type="scientific">Histophilus somni (strain 129Pt)</name>
    <name type="common">Haemophilus somnus</name>
    <dbReference type="NCBI Taxonomy" id="205914"/>
    <lineage>
        <taxon>Bacteria</taxon>
        <taxon>Pseudomonadati</taxon>
        <taxon>Pseudomonadota</taxon>
        <taxon>Gammaproteobacteria</taxon>
        <taxon>Pasteurellales</taxon>
        <taxon>Pasteurellaceae</taxon>
        <taxon>Histophilus</taxon>
    </lineage>
</organism>
<dbReference type="AlphaFoldDB" id="Q0I2B0"/>
<accession>Q0I2B0</accession>